<evidence type="ECO:0000313" key="2">
    <source>
        <dbReference type="Proteomes" id="UP000289340"/>
    </source>
</evidence>
<reference evidence="1 2" key="1">
    <citation type="submission" date="2018-09" db="EMBL/GenBank/DDBJ databases">
        <title>A high-quality reference genome of wild soybean provides a powerful tool to mine soybean genomes.</title>
        <authorList>
            <person name="Xie M."/>
            <person name="Chung C.Y.L."/>
            <person name="Li M.-W."/>
            <person name="Wong F.-L."/>
            <person name="Chan T.-F."/>
            <person name="Lam H.-M."/>
        </authorList>
    </citation>
    <scope>NUCLEOTIDE SEQUENCE [LARGE SCALE GENOMIC DNA]</scope>
    <source>
        <strain evidence="2">cv. W05</strain>
        <tissue evidence="1">Hypocotyl of etiolated seedlings</tissue>
    </source>
</reference>
<dbReference type="AlphaFoldDB" id="A0A445L792"/>
<sequence length="239" mass="27938">MPPVLLARQGTRGVDIAIPFGEGIPPSISNVLTYYGFQTDISIKSYNRLKLIISIQPKVLRQREWRYPRHVSPVSPTGLAASTPRVLFRQQDCSRSEREMKLSIMFGTIDDRIWSRRNEFIFSNKWTNTLDLVLTIWSDVCDISRSKLTHMILASNNDNDNHNAFGRWKKPLQGQALDHSIWFTFTLCVWTFPNRRSCRHVDNACAWQWERVAFDLSRRRCRDEEVVRIKNEHPDDSLC</sequence>
<gene>
    <name evidence="1" type="ORF">D0Y65_005958</name>
</gene>
<proteinExistence type="predicted"/>
<comment type="caution">
    <text evidence="1">The sequence shown here is derived from an EMBL/GenBank/DDBJ whole genome shotgun (WGS) entry which is preliminary data.</text>
</comment>
<dbReference type="EMBL" id="QZWG01000003">
    <property type="protein sequence ID" value="RZC18939.1"/>
    <property type="molecule type" value="Genomic_DNA"/>
</dbReference>
<name>A0A445L792_GLYSO</name>
<protein>
    <submittedName>
        <fullName evidence="1">Uncharacterized protein</fullName>
    </submittedName>
</protein>
<dbReference type="Proteomes" id="UP000289340">
    <property type="component" value="Chromosome 3"/>
</dbReference>
<organism evidence="1 2">
    <name type="scientific">Glycine soja</name>
    <name type="common">Wild soybean</name>
    <dbReference type="NCBI Taxonomy" id="3848"/>
    <lineage>
        <taxon>Eukaryota</taxon>
        <taxon>Viridiplantae</taxon>
        <taxon>Streptophyta</taxon>
        <taxon>Embryophyta</taxon>
        <taxon>Tracheophyta</taxon>
        <taxon>Spermatophyta</taxon>
        <taxon>Magnoliopsida</taxon>
        <taxon>eudicotyledons</taxon>
        <taxon>Gunneridae</taxon>
        <taxon>Pentapetalae</taxon>
        <taxon>rosids</taxon>
        <taxon>fabids</taxon>
        <taxon>Fabales</taxon>
        <taxon>Fabaceae</taxon>
        <taxon>Papilionoideae</taxon>
        <taxon>50 kb inversion clade</taxon>
        <taxon>NPAAA clade</taxon>
        <taxon>indigoferoid/millettioid clade</taxon>
        <taxon>Phaseoleae</taxon>
        <taxon>Glycine</taxon>
        <taxon>Glycine subgen. Soja</taxon>
    </lineage>
</organism>
<evidence type="ECO:0000313" key="1">
    <source>
        <dbReference type="EMBL" id="RZC18939.1"/>
    </source>
</evidence>
<accession>A0A445L792</accession>
<keyword evidence="2" id="KW-1185">Reference proteome</keyword>